<feature type="coiled-coil region" evidence="4">
    <location>
        <begin position="60"/>
        <end position="87"/>
    </location>
</feature>
<evidence type="ECO:0000313" key="6">
    <source>
        <dbReference type="Proteomes" id="UP000294678"/>
    </source>
</evidence>
<accession>A0AA46I6M4</accession>
<dbReference type="GO" id="GO:0046872">
    <property type="term" value="F:metal ion binding"/>
    <property type="evidence" value="ECO:0007669"/>
    <property type="project" value="UniProtKB-KW"/>
</dbReference>
<dbReference type="GO" id="GO:0004181">
    <property type="term" value="F:metallocarboxypeptidase activity"/>
    <property type="evidence" value="ECO:0007669"/>
    <property type="project" value="UniProtKB-UniRule"/>
</dbReference>
<dbReference type="AlphaFoldDB" id="A0AA46I6M4"/>
<keyword evidence="1 2" id="KW-0479">Metal-binding</keyword>
<keyword evidence="1" id="KW-0645">Protease</keyword>
<keyword evidence="1" id="KW-0482">Metalloprotease</keyword>
<dbReference type="PANTHER" id="PTHR34217:SF1">
    <property type="entry name" value="CARBOXYPEPTIDASE 1"/>
    <property type="match status" value="1"/>
</dbReference>
<gene>
    <name evidence="5" type="ORF">EV215_0361</name>
</gene>
<keyword evidence="6" id="KW-1185">Reference proteome</keyword>
<protein>
    <recommendedName>
        <fullName evidence="1">Metal-dependent carboxypeptidase</fullName>
        <ecNumber evidence="1">3.4.17.19</ecNumber>
    </recommendedName>
</protein>
<comment type="caution">
    <text evidence="5">The sequence shown here is derived from an EMBL/GenBank/DDBJ whole genome shotgun (WGS) entry which is preliminary data.</text>
</comment>
<dbReference type="EMBL" id="SOBG01000001">
    <property type="protein sequence ID" value="TDT72551.1"/>
    <property type="molecule type" value="Genomic_DNA"/>
</dbReference>
<dbReference type="GO" id="GO:0006508">
    <property type="term" value="P:proteolysis"/>
    <property type="evidence" value="ECO:0007669"/>
    <property type="project" value="UniProtKB-UniRule"/>
</dbReference>
<feature type="binding site" evidence="2">
    <location>
        <position position="269"/>
    </location>
    <ligand>
        <name>Zn(2+)</name>
        <dbReference type="ChEBI" id="CHEBI:29105"/>
        <note>catalytic</note>
    </ligand>
</feature>
<dbReference type="CDD" id="cd06460">
    <property type="entry name" value="M32_Taq"/>
    <property type="match status" value="1"/>
</dbReference>
<dbReference type="InterPro" id="IPR001333">
    <property type="entry name" value="Peptidase_M32_Taq"/>
</dbReference>
<organism evidence="5 6">
    <name type="scientific">Hypnocyclicus thermotrophus</name>
    <dbReference type="NCBI Taxonomy" id="1627895"/>
    <lineage>
        <taxon>Bacteria</taxon>
        <taxon>Fusobacteriati</taxon>
        <taxon>Fusobacteriota</taxon>
        <taxon>Fusobacteriia</taxon>
        <taxon>Fusobacteriales</taxon>
        <taxon>Fusobacteriaceae</taxon>
        <taxon>Hypnocyclicus</taxon>
    </lineage>
</organism>
<comment type="function">
    <text evidence="1">Broad specificity carboxypetidase that releases amino acids sequentially from the C-terminus, including neutral, aromatic, polar and basic residues.</text>
</comment>
<dbReference type="PROSITE" id="PS52034">
    <property type="entry name" value="PEPTIDASE_M32"/>
    <property type="match status" value="1"/>
</dbReference>
<dbReference type="PIRSF" id="PIRSF006615">
    <property type="entry name" value="Zn_crbxpep_Taq"/>
    <property type="match status" value="1"/>
</dbReference>
<keyword evidence="4" id="KW-0175">Coiled coil</keyword>
<comment type="similarity">
    <text evidence="1">Belongs to the peptidase M32 family.</text>
</comment>
<comment type="catalytic activity">
    <reaction evidence="1">
        <text>Release of a C-terminal amino acid with broad specificity, except for -Pro.</text>
        <dbReference type="EC" id="3.4.17.19"/>
    </reaction>
</comment>
<evidence type="ECO:0000256" key="3">
    <source>
        <dbReference type="PIRSR" id="PIRSR006615-2"/>
    </source>
</evidence>
<dbReference type="SUPFAM" id="SSF55486">
    <property type="entry name" value="Metalloproteases ('zincins'), catalytic domain"/>
    <property type="match status" value="1"/>
</dbReference>
<proteinExistence type="inferred from homology"/>
<dbReference type="EC" id="3.4.17.19" evidence="1"/>
<evidence type="ECO:0000256" key="2">
    <source>
        <dbReference type="PIRSR" id="PIRSR006615-1"/>
    </source>
</evidence>
<dbReference type="Proteomes" id="UP000294678">
    <property type="component" value="Unassembled WGS sequence"/>
</dbReference>
<evidence type="ECO:0000256" key="4">
    <source>
        <dbReference type="SAM" id="Coils"/>
    </source>
</evidence>
<keyword evidence="1" id="KW-0378">Hydrolase</keyword>
<evidence type="ECO:0000313" key="5">
    <source>
        <dbReference type="EMBL" id="TDT72551.1"/>
    </source>
</evidence>
<comment type="cofactor">
    <cofactor evidence="2">
        <name>Zn(2+)</name>
        <dbReference type="ChEBI" id="CHEBI:29105"/>
    </cofactor>
    <text evidence="2">Binds 1 zinc ion per subunit.</text>
</comment>
<feature type="binding site" evidence="2">
    <location>
        <position position="265"/>
    </location>
    <ligand>
        <name>Zn(2+)</name>
        <dbReference type="ChEBI" id="CHEBI:29105"/>
        <note>catalytic</note>
    </ligand>
</feature>
<evidence type="ECO:0000256" key="1">
    <source>
        <dbReference type="PIRNR" id="PIRNR006615"/>
    </source>
</evidence>
<reference evidence="5 6" key="1">
    <citation type="submission" date="2019-03" db="EMBL/GenBank/DDBJ databases">
        <title>Genomic Encyclopedia of Type Strains, Phase IV (KMG-IV): sequencing the most valuable type-strain genomes for metagenomic binning, comparative biology and taxonomic classification.</title>
        <authorList>
            <person name="Goeker M."/>
        </authorList>
    </citation>
    <scope>NUCLEOTIDE SEQUENCE [LARGE SCALE GENOMIC DNA]</scope>
    <source>
        <strain evidence="5 6">DSM 100055</strain>
    </source>
</reference>
<keyword evidence="1 5" id="KW-0121">Carboxypeptidase</keyword>
<dbReference type="PRINTS" id="PR00998">
    <property type="entry name" value="CRBOXYPTASET"/>
</dbReference>
<sequence length="501" mass="59012">MDIKKSIEKIKELTNKMKAYEHAMAIFQWDMETEAPKASVEKISKTMGFFITENYNILLSKEMKDTLDILNENIDKLDELNAKVINELTKEYDKATKIPVEEYSKYQELVTKAQVVWEEAKTKKDFDIFKPYLKEIIDFNKKFIKYRGYKGHKYNTLLDDYEPGLTVDKADLFFTALKNNIVPLLKKIEDSNVIIDNEKLNIDVDIEKQKRFAKFLAEYINFDFNRGVLKESMHPFTLNFSNKDVRITTHYYKNNILSSIFSVLHEGGHGIYEQGISDEVSETILGHGTSMGIHESQSRMYENMFGRSIEFWKGIYNKFIENFEEFKDISIAEFYKLINKVENSKIRVEADELTYSLHVLVRYEIEKAIFNDEVTIDELPNLWNEKMKDYLNVEIENDAEGILQDVHWSAGLFGYFPSYALGNAYAAQIYNKLSQEIDIKNTLLNGEFKKINKYLNEKIHKYGKMKKPLELIKDITNEELNPQYFCDYLKEKYCEIYKIKK</sequence>
<keyword evidence="2" id="KW-0862">Zinc</keyword>
<feature type="binding site" evidence="2">
    <location>
        <position position="295"/>
    </location>
    <ligand>
        <name>Zn(2+)</name>
        <dbReference type="ChEBI" id="CHEBI:29105"/>
        <note>catalytic</note>
    </ligand>
</feature>
<feature type="active site" description="Proton donor/acceptor" evidence="3">
    <location>
        <position position="266"/>
    </location>
</feature>
<name>A0AA46I6M4_9FUSO</name>
<dbReference type="Gene3D" id="1.10.1370.30">
    <property type="match status" value="1"/>
</dbReference>
<dbReference type="RefSeq" id="WP_208320310.1">
    <property type="nucleotide sequence ID" value="NZ_SOBG01000001.1"/>
</dbReference>
<dbReference type="PANTHER" id="PTHR34217">
    <property type="entry name" value="METAL-DEPENDENT CARBOXYPEPTIDASE"/>
    <property type="match status" value="1"/>
</dbReference>
<dbReference type="Pfam" id="PF02074">
    <property type="entry name" value="Peptidase_M32"/>
    <property type="match status" value="1"/>
</dbReference>